<evidence type="ECO:0000256" key="1">
    <source>
        <dbReference type="SAM" id="MobiDB-lite"/>
    </source>
</evidence>
<reference evidence="2 3" key="1">
    <citation type="submission" date="2019-12" db="EMBL/GenBank/DDBJ databases">
        <title>Whole genome shotgun sequence of Streptomyces hygroscopicus subsp. glebosus NBRC 13786.</title>
        <authorList>
            <person name="Ichikawa N."/>
            <person name="Kimura A."/>
            <person name="Kitahashi Y."/>
            <person name="Komaki H."/>
            <person name="Tamura T."/>
        </authorList>
    </citation>
    <scope>NUCLEOTIDE SEQUENCE [LARGE SCALE GENOMIC DNA]</scope>
    <source>
        <strain evidence="2 3">NBRC 13786</strain>
    </source>
</reference>
<accession>A0A640T4K6</accession>
<dbReference type="EMBL" id="BLIO01000001">
    <property type="protein sequence ID" value="GFE18659.1"/>
    <property type="molecule type" value="Genomic_DNA"/>
</dbReference>
<name>A0A640T4K6_9ACTN</name>
<organism evidence="2 3">
    <name type="scientific">Streptomyces glebosus</name>
    <dbReference type="NCBI Taxonomy" id="249580"/>
    <lineage>
        <taxon>Bacteria</taxon>
        <taxon>Bacillati</taxon>
        <taxon>Actinomycetota</taxon>
        <taxon>Actinomycetes</taxon>
        <taxon>Kitasatosporales</taxon>
        <taxon>Streptomycetaceae</taxon>
        <taxon>Streptomyces</taxon>
    </lineage>
</organism>
<evidence type="ECO:0000313" key="2">
    <source>
        <dbReference type="EMBL" id="GFE18659.1"/>
    </source>
</evidence>
<feature type="region of interest" description="Disordered" evidence="1">
    <location>
        <begin position="1"/>
        <end position="26"/>
    </location>
</feature>
<keyword evidence="3" id="KW-1185">Reference proteome</keyword>
<dbReference type="AlphaFoldDB" id="A0A640T4K6"/>
<comment type="caution">
    <text evidence="2">The sequence shown here is derived from an EMBL/GenBank/DDBJ whole genome shotgun (WGS) entry which is preliminary data.</text>
</comment>
<protein>
    <submittedName>
        <fullName evidence="2">Uncharacterized protein</fullName>
    </submittedName>
</protein>
<evidence type="ECO:0000313" key="3">
    <source>
        <dbReference type="Proteomes" id="UP000430079"/>
    </source>
</evidence>
<proteinExistence type="predicted"/>
<dbReference type="Proteomes" id="UP000430079">
    <property type="component" value="Unassembled WGS sequence"/>
</dbReference>
<sequence>MQQMGGVDLPVAITGGSPAGRGYDRHELYGEPGLEVLRGGAVATTVRSTVLHSTHPTSP</sequence>
<gene>
    <name evidence="2" type="ORF">Sgleb_67060</name>
</gene>